<keyword evidence="1" id="KW-0732">Signal</keyword>
<dbReference type="RefSeq" id="WP_376800493.1">
    <property type="nucleotide sequence ID" value="NZ_DLRA01000012.1"/>
</dbReference>
<dbReference type="STRING" id="1827387.A4S15_09355"/>
<reference evidence="3 4" key="1">
    <citation type="journal article" date="2017" name="Water Res.">
        <title>Comammox in drinking water systems.</title>
        <authorList>
            <person name="Wang Y."/>
            <person name="Ma L."/>
            <person name="Mao Y."/>
            <person name="Jiang X."/>
            <person name="Xia Y."/>
            <person name="Yu K."/>
            <person name="Li B."/>
            <person name="Zhang T."/>
        </authorList>
    </citation>
    <scope>NUCLEOTIDE SEQUENCE [LARGE SCALE GENOMIC DNA]</scope>
    <source>
        <strain evidence="3">SG_bin8</strain>
    </source>
</reference>
<accession>A0A1W9HXB9</accession>
<evidence type="ECO:0000313" key="4">
    <source>
        <dbReference type="Proteomes" id="UP000192872"/>
    </source>
</evidence>
<organism evidence="3 4">
    <name type="scientific">Candidatus Raskinella chloraquaticus</name>
    <dbReference type="NCBI Taxonomy" id="1951219"/>
    <lineage>
        <taxon>Bacteria</taxon>
        <taxon>Pseudomonadati</taxon>
        <taxon>Pseudomonadota</taxon>
        <taxon>Alphaproteobacteria</taxon>
        <taxon>Hyphomicrobiales</taxon>
        <taxon>Phreatobacteraceae</taxon>
        <taxon>Candidatus Raskinella</taxon>
    </lineage>
</organism>
<dbReference type="InterPro" id="IPR018637">
    <property type="entry name" value="DUF2059"/>
</dbReference>
<feature type="chain" id="PRO_5011986716" description="DUF2059 domain-containing protein" evidence="1">
    <location>
        <begin position="39"/>
        <end position="224"/>
    </location>
</feature>
<dbReference type="Pfam" id="PF09832">
    <property type="entry name" value="DUF2059"/>
    <property type="match status" value="1"/>
</dbReference>
<dbReference type="EMBL" id="LWDL01000016">
    <property type="protein sequence ID" value="OQW52030.1"/>
    <property type="molecule type" value="Genomic_DNA"/>
</dbReference>
<feature type="signal peptide" evidence="1">
    <location>
        <begin position="1"/>
        <end position="38"/>
    </location>
</feature>
<feature type="domain" description="DUF2059" evidence="2">
    <location>
        <begin position="150"/>
        <end position="207"/>
    </location>
</feature>
<proteinExistence type="predicted"/>
<name>A0A1W9HXB9_9HYPH</name>
<protein>
    <recommendedName>
        <fullName evidence="2">DUF2059 domain-containing protein</fullName>
    </recommendedName>
</protein>
<comment type="caution">
    <text evidence="3">The sequence shown here is derived from an EMBL/GenBank/DDBJ whole genome shotgun (WGS) entry which is preliminary data.</text>
</comment>
<gene>
    <name evidence="3" type="ORF">A4S15_09355</name>
</gene>
<dbReference type="AlphaFoldDB" id="A0A1W9HXB9"/>
<evidence type="ECO:0000256" key="1">
    <source>
        <dbReference type="SAM" id="SignalP"/>
    </source>
</evidence>
<evidence type="ECO:0000313" key="3">
    <source>
        <dbReference type="EMBL" id="OQW52030.1"/>
    </source>
</evidence>
<sequence length="224" mass="24423">MKFQLLDDQPGFLTMMNLTRFPLIAALMASVLFGTAMAQTPPAPATPPAAVVQEEPSLIVPTVPAPSPATGPQVPQQIEIKDSHLQAARDLITASRIVDAFEGLLPNIMQQVGVTLTGQNLAVQADPKKRTALTESLKTVEEGFAADRERLYAQIALIYAARFSEVELRKIVEFLKSAEGQKFATVSPLVAQDSFRIANGWAERVGQEAFEKVRAEMRKRGQPL</sequence>
<dbReference type="Proteomes" id="UP000192872">
    <property type="component" value="Unassembled WGS sequence"/>
</dbReference>
<evidence type="ECO:0000259" key="2">
    <source>
        <dbReference type="Pfam" id="PF09832"/>
    </source>
</evidence>